<keyword evidence="5 10" id="KW-0418">Kinase</keyword>
<evidence type="ECO:0000313" key="10">
    <source>
        <dbReference type="EMBL" id="TWU49143.1"/>
    </source>
</evidence>
<evidence type="ECO:0000256" key="7">
    <source>
        <dbReference type="PROSITE-ProRule" id="PRU10141"/>
    </source>
</evidence>
<name>A0A5C6EH41_9BACT</name>
<dbReference type="EC" id="2.7.11.1" evidence="1"/>
<feature type="domain" description="Protein kinase" evidence="9">
    <location>
        <begin position="33"/>
        <end position="295"/>
    </location>
</feature>
<evidence type="ECO:0000256" key="6">
    <source>
        <dbReference type="ARBA" id="ARBA00022840"/>
    </source>
</evidence>
<dbReference type="EMBL" id="SJPX01000004">
    <property type="protein sequence ID" value="TWU49143.1"/>
    <property type="molecule type" value="Genomic_DNA"/>
</dbReference>
<dbReference type="Pfam" id="PF00069">
    <property type="entry name" value="Pkinase"/>
    <property type="match status" value="1"/>
</dbReference>
<dbReference type="Proteomes" id="UP000317977">
    <property type="component" value="Unassembled WGS sequence"/>
</dbReference>
<dbReference type="InterPro" id="IPR016187">
    <property type="entry name" value="CTDL_fold"/>
</dbReference>
<evidence type="ECO:0000256" key="8">
    <source>
        <dbReference type="SAM" id="MobiDB-lite"/>
    </source>
</evidence>
<reference evidence="10 11" key="1">
    <citation type="submission" date="2019-02" db="EMBL/GenBank/DDBJ databases">
        <title>Deep-cultivation of Planctomycetes and their phenomic and genomic characterization uncovers novel biology.</title>
        <authorList>
            <person name="Wiegand S."/>
            <person name="Jogler M."/>
            <person name="Boedeker C."/>
            <person name="Pinto D."/>
            <person name="Vollmers J."/>
            <person name="Rivas-Marin E."/>
            <person name="Kohn T."/>
            <person name="Peeters S.H."/>
            <person name="Heuer A."/>
            <person name="Rast P."/>
            <person name="Oberbeckmann S."/>
            <person name="Bunk B."/>
            <person name="Jeske O."/>
            <person name="Meyerdierks A."/>
            <person name="Storesund J.E."/>
            <person name="Kallscheuer N."/>
            <person name="Luecker S."/>
            <person name="Lage O.M."/>
            <person name="Pohl T."/>
            <person name="Merkel B.J."/>
            <person name="Hornburger P."/>
            <person name="Mueller R.-W."/>
            <person name="Bruemmer F."/>
            <person name="Labrenz M."/>
            <person name="Spormann A.M."/>
            <person name="Op Den Camp H."/>
            <person name="Overmann J."/>
            <person name="Amann R."/>
            <person name="Jetten M.S.M."/>
            <person name="Mascher T."/>
            <person name="Medema M.H."/>
            <person name="Devos D.P."/>
            <person name="Kaster A.-K."/>
            <person name="Ovreas L."/>
            <person name="Rohde M."/>
            <person name="Galperin M.Y."/>
            <person name="Jogler C."/>
        </authorList>
    </citation>
    <scope>NUCLEOTIDE SEQUENCE [LARGE SCALE GENOMIC DNA]</scope>
    <source>
        <strain evidence="10 11">Poly59</strain>
    </source>
</reference>
<dbReference type="GO" id="GO:0004674">
    <property type="term" value="F:protein serine/threonine kinase activity"/>
    <property type="evidence" value="ECO:0007669"/>
    <property type="project" value="UniProtKB-KW"/>
</dbReference>
<evidence type="ECO:0000256" key="1">
    <source>
        <dbReference type="ARBA" id="ARBA00012513"/>
    </source>
</evidence>
<evidence type="ECO:0000256" key="4">
    <source>
        <dbReference type="ARBA" id="ARBA00022741"/>
    </source>
</evidence>
<keyword evidence="2" id="KW-0723">Serine/threonine-protein kinase</keyword>
<dbReference type="RefSeq" id="WP_246151741.1">
    <property type="nucleotide sequence ID" value="NZ_SJPX01000004.1"/>
</dbReference>
<keyword evidence="4 7" id="KW-0547">Nucleotide-binding</keyword>
<dbReference type="PROSITE" id="PS00108">
    <property type="entry name" value="PROTEIN_KINASE_ST"/>
    <property type="match status" value="1"/>
</dbReference>
<organism evidence="10 11">
    <name type="scientific">Rubripirellula reticaptiva</name>
    <dbReference type="NCBI Taxonomy" id="2528013"/>
    <lineage>
        <taxon>Bacteria</taxon>
        <taxon>Pseudomonadati</taxon>
        <taxon>Planctomycetota</taxon>
        <taxon>Planctomycetia</taxon>
        <taxon>Pirellulales</taxon>
        <taxon>Pirellulaceae</taxon>
        <taxon>Rubripirellula</taxon>
    </lineage>
</organism>
<dbReference type="InterPro" id="IPR042095">
    <property type="entry name" value="SUMF_sf"/>
</dbReference>
<dbReference type="Gene3D" id="3.30.200.20">
    <property type="entry name" value="Phosphorylase Kinase, domain 1"/>
    <property type="match status" value="1"/>
</dbReference>
<protein>
    <recommendedName>
        <fullName evidence="1">non-specific serine/threonine protein kinase</fullName>
        <ecNumber evidence="1">2.7.11.1</ecNumber>
    </recommendedName>
</protein>
<evidence type="ECO:0000313" key="11">
    <source>
        <dbReference type="Proteomes" id="UP000317977"/>
    </source>
</evidence>
<sequence>MSDDSETTKHADFTSDAAASAKEIPMPDMIGRYRVSGVIGRGGFGTVFRATDDSLAREVAIKVPRRFTKEQAQASHWNAEAKMVAMLDHPNIVPVYDVGSTDEFPFFVVSKFIEGIDLRERLQRRKPSIEQSIAWMLDMAEALQHAHEKGLVHRDVKPSNILIEKNDRPWLTDFGLAIRDDDIARQTNRKLLVGTFSYMSPEQARGEGHLVDGRSDVFALGIVLYELLLGKRPFTGGSSQQLLQNIVRAEPRPLRQLDPTIDGELERICMKALAQRLSDRYNSGRDMADDLRRFANCGSTVDHSADFSLSLPMESAASPSPGKVVVDTRVIPKGLRAFDEHDQDFFLKLVPGTRDANGIPEVIRRLKIRIESRNLEESFRVGLIYGSSGSGKSSLIRAGLAPLLNDSIHVAYLEANAKHTESRMRSVALPLLSDQQQDLSLVQCMAAIRKGAVADGKKVVIFIDQFEQWLHSHPIMEDTELVNAIRQCDGIHLQCIVLIRDDFWMPATRFFHELDIRLVQDVNSTAVDRFELRHARYVLTEFGRAYGCLPDDPSELSSEQQQFIHTLVDSVQEDGKVISIHLVVLSQMLKGREWNLKTLAELGGAEGVDINFLDATFNNSIASPHHRSMQKPARAVLTELLPEVGTNIKGQMKDAARLREVSGLNQREFEELLAALDGELRMITPTAADGDAETSARSYQLTHDFLVPPLREWLTRSNRQTPQGRAKLRLSELTQYWRRKKEKRFLPSGLEYLRILAFTSASNRTADESSLVAAATRYYGSRWAIAAMIAMLIGWGGTQINENIRANLAEQEVKLQVQRLLAADTDHVLDEISRLQPIQSQAEPLLQSVIKDTDRPDDEILAARLALIGSDPTQTEPLIDALMIAEVNQISLISDRLELRQKPAVKKLWEIVQSGSVDEMHWIKAAFATAQLDPDNQQWEHLAERLAGVIVNQSTPLVVEMAPGFAKLSAYLSKPTQAFFRVPEQGDVRLNSAILLSKCLKPTDTELKDLLSTASPDQFELLLPVAALDSHAVVAALEQELTKAAMPKWPKLRNRAANETNVDAATLKSIKNFEGIASDAFIFCQRLPLDQFEDFADHLDRFGYRPSCVRAYRFEDADFVTAIWIRDGLKWKFTRHQGHQNVPDVQEQMHKAGLFPADFTAIPASDTNLDEIGFGILWTQAVESMIDSRIYVGLKEEDHQSKGWEPLNDGGYVPKSNLKLRYPDGTDRYSSVRWRTVSKPRCNDAWNDSAYAYESRLLDGWHQTDVRINPAGEFDEQEISFAAVWWNGGTMQSQSLNRVDHQEHLQLSQKLIERDFRPVSISVVFDDNTDKLIVASVWHRPIVSDEIKDELASRQANAVVALLRLGSSESLWPLLQSRPDSRLRSYLIDRMASLGVDPEVLVRRLMIEPDESRRVAIIAALAQYRPEQLPSDIAIQLRDAIGQWGSNDPSAAIQSICKHLCVRWKWPEIQNEIDLARSPSVKSKSSIPTWYRNTENQTMVVVAGPVEFRMGSPGDEAFRDHHLEVSINSRIPRSFAIGSTEVTVAEFQRYNPTALYATEYTHSKDCPITAVSWYDAMFYCRWLSEQEGIPEDQMCYPPIDQMITGLEASDGFQLPNDFLKRIGYRLPTEAEWEYASRAKTTTPRHYGNDAKLLPKYAWTTESSATNSQVRFHPVGQLLPNGFGLFDTLGNVMEWCEASPPRDFNLSVVMDDYVNPSRSRADINIQRGSAVFYVPTTMRNAKRELSRTTSHHPYSGFRVARTMPNQ</sequence>
<evidence type="ECO:0000256" key="3">
    <source>
        <dbReference type="ARBA" id="ARBA00022679"/>
    </source>
</evidence>
<evidence type="ECO:0000256" key="2">
    <source>
        <dbReference type="ARBA" id="ARBA00022527"/>
    </source>
</evidence>
<dbReference type="GO" id="GO:0005524">
    <property type="term" value="F:ATP binding"/>
    <property type="evidence" value="ECO:0007669"/>
    <property type="project" value="UniProtKB-UniRule"/>
</dbReference>
<gene>
    <name evidence="10" type="primary">prkC_17</name>
    <name evidence="10" type="ORF">Poly59_37570</name>
</gene>
<dbReference type="Gene3D" id="3.90.1580.10">
    <property type="entry name" value="paralog of FGE (formylglycine-generating enzyme)"/>
    <property type="match status" value="1"/>
</dbReference>
<dbReference type="InterPro" id="IPR011009">
    <property type="entry name" value="Kinase-like_dom_sf"/>
</dbReference>
<dbReference type="PANTHER" id="PTHR43289">
    <property type="entry name" value="MITOGEN-ACTIVATED PROTEIN KINASE KINASE KINASE 20-RELATED"/>
    <property type="match status" value="1"/>
</dbReference>
<dbReference type="InterPro" id="IPR027417">
    <property type="entry name" value="P-loop_NTPase"/>
</dbReference>
<dbReference type="InterPro" id="IPR005532">
    <property type="entry name" value="SUMF_dom"/>
</dbReference>
<accession>A0A5C6EH41</accession>
<dbReference type="Gene3D" id="1.10.510.10">
    <property type="entry name" value="Transferase(Phosphotransferase) domain 1"/>
    <property type="match status" value="1"/>
</dbReference>
<dbReference type="InterPro" id="IPR017441">
    <property type="entry name" value="Protein_kinase_ATP_BS"/>
</dbReference>
<feature type="region of interest" description="Disordered" evidence="8">
    <location>
        <begin position="1742"/>
        <end position="1765"/>
    </location>
</feature>
<dbReference type="PROSITE" id="PS50011">
    <property type="entry name" value="PROTEIN_KINASE_DOM"/>
    <property type="match status" value="1"/>
</dbReference>
<dbReference type="InterPro" id="IPR008271">
    <property type="entry name" value="Ser/Thr_kinase_AS"/>
</dbReference>
<dbReference type="SUPFAM" id="SSF56112">
    <property type="entry name" value="Protein kinase-like (PK-like)"/>
    <property type="match status" value="1"/>
</dbReference>
<dbReference type="InterPro" id="IPR049052">
    <property type="entry name" value="nSTAND1"/>
</dbReference>
<dbReference type="SUPFAM" id="SSF56436">
    <property type="entry name" value="C-type lectin-like"/>
    <property type="match status" value="1"/>
</dbReference>
<dbReference type="SUPFAM" id="SSF52540">
    <property type="entry name" value="P-loop containing nucleoside triphosphate hydrolases"/>
    <property type="match status" value="1"/>
</dbReference>
<evidence type="ECO:0000259" key="9">
    <source>
        <dbReference type="PROSITE" id="PS50011"/>
    </source>
</evidence>
<dbReference type="SMART" id="SM00220">
    <property type="entry name" value="S_TKc"/>
    <property type="match status" value="1"/>
</dbReference>
<dbReference type="Pfam" id="PF20703">
    <property type="entry name" value="nSTAND1"/>
    <property type="match status" value="1"/>
</dbReference>
<dbReference type="CDD" id="cd14014">
    <property type="entry name" value="STKc_PknB_like"/>
    <property type="match status" value="1"/>
</dbReference>
<feature type="binding site" evidence="7">
    <location>
        <position position="62"/>
    </location>
    <ligand>
        <name>ATP</name>
        <dbReference type="ChEBI" id="CHEBI:30616"/>
    </ligand>
</feature>
<dbReference type="InterPro" id="IPR000719">
    <property type="entry name" value="Prot_kinase_dom"/>
</dbReference>
<dbReference type="Pfam" id="PF03781">
    <property type="entry name" value="FGE-sulfatase"/>
    <property type="match status" value="1"/>
</dbReference>
<evidence type="ECO:0000256" key="5">
    <source>
        <dbReference type="ARBA" id="ARBA00022777"/>
    </source>
</evidence>
<dbReference type="PROSITE" id="PS00107">
    <property type="entry name" value="PROTEIN_KINASE_ATP"/>
    <property type="match status" value="1"/>
</dbReference>
<dbReference type="Gene3D" id="3.40.50.300">
    <property type="entry name" value="P-loop containing nucleotide triphosphate hydrolases"/>
    <property type="match status" value="1"/>
</dbReference>
<dbReference type="PANTHER" id="PTHR43289:SF6">
    <property type="entry name" value="SERINE_THREONINE-PROTEIN KINASE NEKL-3"/>
    <property type="match status" value="1"/>
</dbReference>
<keyword evidence="3 10" id="KW-0808">Transferase</keyword>
<keyword evidence="11" id="KW-1185">Reference proteome</keyword>
<keyword evidence="6 7" id="KW-0067">ATP-binding</keyword>
<proteinExistence type="predicted"/>
<comment type="caution">
    <text evidence="10">The sequence shown here is derived from an EMBL/GenBank/DDBJ whole genome shotgun (WGS) entry which is preliminary data.</text>
</comment>
<dbReference type="FunFam" id="1.10.510.10:FF:000021">
    <property type="entry name" value="Serine/threonine protein kinase"/>
    <property type="match status" value="1"/>
</dbReference>